<reference evidence="3" key="1">
    <citation type="journal article" date="2011" name="Genome Res.">
        <title>Phylogeny-wide analysis of social amoeba genomes highlights ancient origins for complex intercellular communication.</title>
        <authorList>
            <person name="Heidel A.J."/>
            <person name="Lawal H.M."/>
            <person name="Felder M."/>
            <person name="Schilde C."/>
            <person name="Helps N.R."/>
            <person name="Tunggal B."/>
            <person name="Rivero F."/>
            <person name="John U."/>
            <person name="Schleicher M."/>
            <person name="Eichinger L."/>
            <person name="Platzer M."/>
            <person name="Noegel A.A."/>
            <person name="Schaap P."/>
            <person name="Gloeckner G."/>
        </authorList>
    </citation>
    <scope>NUCLEOTIDE SEQUENCE [LARGE SCALE GENOMIC DNA]</scope>
    <source>
        <strain evidence="3">SH3</strain>
    </source>
</reference>
<name>F4QD68_CACFS</name>
<dbReference type="EMBL" id="GL883029">
    <property type="protein sequence ID" value="EGG14539.1"/>
    <property type="molecule type" value="Genomic_DNA"/>
</dbReference>
<dbReference type="Proteomes" id="UP000007797">
    <property type="component" value="Unassembled WGS sequence"/>
</dbReference>
<dbReference type="OMA" id="RTEYCIC"/>
<protein>
    <submittedName>
        <fullName evidence="2">Uncharacterized protein</fullName>
    </submittedName>
</protein>
<gene>
    <name evidence="2" type="ORF">DFA_12315</name>
</gene>
<dbReference type="KEGG" id="dfa:DFA_12315"/>
<keyword evidence="3" id="KW-1185">Reference proteome</keyword>
<dbReference type="GeneID" id="14866439"/>
<evidence type="ECO:0000313" key="2">
    <source>
        <dbReference type="EMBL" id="EGG14539.1"/>
    </source>
</evidence>
<evidence type="ECO:0000313" key="3">
    <source>
        <dbReference type="Proteomes" id="UP000007797"/>
    </source>
</evidence>
<dbReference type="AlphaFoldDB" id="F4QD68"/>
<sequence length="146" mass="17059">MKIVKDEDDEDYEEKDNDKDEEVKEEEDYEEKYEEEEMKEDEDYEDYEEEDEEKEEEVGGEEVGCIKKVSHELDTIMTTYQLTANASTTADNADDKSSSTIKTQRLVYYIINHRPTKSGWRTSKQSLAPPPFQHSMGLNATTHFPI</sequence>
<proteinExistence type="predicted"/>
<feature type="compositionally biased region" description="Polar residues" evidence="1">
    <location>
        <begin position="136"/>
        <end position="146"/>
    </location>
</feature>
<evidence type="ECO:0000256" key="1">
    <source>
        <dbReference type="SAM" id="MobiDB-lite"/>
    </source>
</evidence>
<feature type="compositionally biased region" description="Acidic residues" evidence="1">
    <location>
        <begin position="1"/>
        <end position="15"/>
    </location>
</feature>
<feature type="region of interest" description="Disordered" evidence="1">
    <location>
        <begin position="119"/>
        <end position="146"/>
    </location>
</feature>
<feature type="region of interest" description="Disordered" evidence="1">
    <location>
        <begin position="1"/>
        <end position="65"/>
    </location>
</feature>
<feature type="compositionally biased region" description="Acidic residues" evidence="1">
    <location>
        <begin position="23"/>
        <end position="60"/>
    </location>
</feature>
<dbReference type="RefSeq" id="XP_004353981.1">
    <property type="nucleotide sequence ID" value="XM_004353929.1"/>
</dbReference>
<organism evidence="2 3">
    <name type="scientific">Cavenderia fasciculata</name>
    <name type="common">Slime mold</name>
    <name type="synonym">Dictyostelium fasciculatum</name>
    <dbReference type="NCBI Taxonomy" id="261658"/>
    <lineage>
        <taxon>Eukaryota</taxon>
        <taxon>Amoebozoa</taxon>
        <taxon>Evosea</taxon>
        <taxon>Eumycetozoa</taxon>
        <taxon>Dictyostelia</taxon>
        <taxon>Acytosteliales</taxon>
        <taxon>Cavenderiaceae</taxon>
        <taxon>Cavenderia</taxon>
    </lineage>
</organism>
<accession>F4QD68</accession>